<reference evidence="1 2" key="1">
    <citation type="journal article" date="2017" name="BMC Genomics">
        <title>Comparative genomic and phylogenomic analyses of the Bifidobacteriaceae family.</title>
        <authorList>
            <person name="Lugli G.A."/>
            <person name="Milani C."/>
            <person name="Turroni F."/>
            <person name="Duranti S."/>
            <person name="Mancabelli L."/>
            <person name="Mangifesta M."/>
            <person name="Ferrario C."/>
            <person name="Modesto M."/>
            <person name="Mattarelli P."/>
            <person name="Jiri K."/>
            <person name="van Sinderen D."/>
            <person name="Ventura M."/>
        </authorList>
    </citation>
    <scope>NUCLEOTIDE SEQUENCE [LARGE SCALE GENOMIC DNA]</scope>
    <source>
        <strain evidence="1 2">DSM 24744</strain>
    </source>
</reference>
<dbReference type="AlphaFoldDB" id="A0A261EUK7"/>
<comment type="caution">
    <text evidence="1">The sequence shown here is derived from an EMBL/GenBank/DDBJ whole genome shotgun (WGS) entry which is preliminary data.</text>
</comment>
<sequence length="74" mass="8340">MLPEELTSDDQTKVKAYLARLTHYGLLSDVSAYDQLTMEEVAQLAKALRDNDPDVLDPMNLAAKLNARLQNQQH</sequence>
<dbReference type="EMBL" id="MWWQ01000013">
    <property type="protein sequence ID" value="OZG50517.1"/>
    <property type="molecule type" value="Genomic_DNA"/>
</dbReference>
<keyword evidence="2" id="KW-1185">Reference proteome</keyword>
<gene>
    <name evidence="1" type="ORF">PSSU_1229</name>
</gene>
<evidence type="ECO:0000313" key="2">
    <source>
        <dbReference type="Proteomes" id="UP000216454"/>
    </source>
</evidence>
<dbReference type="RefSeq" id="WP_094691565.1">
    <property type="nucleotide sequence ID" value="NZ_JBQKGU010000016.1"/>
</dbReference>
<name>A0A261EUK7_9BIFI</name>
<organism evidence="1 2">
    <name type="scientific">Pseudoscardovia suis</name>
    <dbReference type="NCBI Taxonomy" id="987063"/>
    <lineage>
        <taxon>Bacteria</taxon>
        <taxon>Bacillati</taxon>
        <taxon>Actinomycetota</taxon>
        <taxon>Actinomycetes</taxon>
        <taxon>Bifidobacteriales</taxon>
        <taxon>Bifidobacteriaceae</taxon>
        <taxon>Pseudoscardovia</taxon>
    </lineage>
</organism>
<dbReference type="Proteomes" id="UP000216454">
    <property type="component" value="Unassembled WGS sequence"/>
</dbReference>
<accession>A0A261EUK7</accession>
<proteinExistence type="predicted"/>
<evidence type="ECO:0000313" key="1">
    <source>
        <dbReference type="EMBL" id="OZG50517.1"/>
    </source>
</evidence>
<protein>
    <submittedName>
        <fullName evidence="1">Uncharacterized protein</fullName>
    </submittedName>
</protein>